<proteinExistence type="evidence at transcript level"/>
<keyword evidence="1" id="KW-0472">Membrane</keyword>
<feature type="transmembrane region" description="Helical" evidence="1">
    <location>
        <begin position="82"/>
        <end position="106"/>
    </location>
</feature>
<sequence>PPPFATTIMALRQRSPAARLLLAAALVAAVLFVAGPTFVPASQGPAQEVVTRQAGASPVLAASAASAIAAMPLSAHAAGMPAPVLGVGMLSIIVVIVLLISGIAVTRGLNEVTDDL</sequence>
<protein>
    <submittedName>
        <fullName evidence="2">Uncharacterized protein</fullName>
    </submittedName>
</protein>
<evidence type="ECO:0000256" key="1">
    <source>
        <dbReference type="SAM" id="Phobius"/>
    </source>
</evidence>
<organism evidence="2">
    <name type="scientific">Kryptoperidinium triquetrum</name>
    <name type="common">Dinoflagellate</name>
    <name type="synonym">Heterocapsa triquetra</name>
    <dbReference type="NCBI Taxonomy" id="66468"/>
    <lineage>
        <taxon>Eukaryota</taxon>
        <taxon>Sar</taxon>
        <taxon>Alveolata</taxon>
        <taxon>Dinophyceae</taxon>
        <taxon>Peridiniales</taxon>
        <taxon>Kryptoperidiniaceae</taxon>
        <taxon>Kryptoperidinium</taxon>
    </lineage>
</organism>
<keyword evidence="1" id="KW-0812">Transmembrane</keyword>
<reference evidence="2" key="1">
    <citation type="journal article" date="2005" name="J. Mol. Biol.">
        <title>Complex protein targeting to dinoflagellate plastids.</title>
        <authorList>
            <person name="Patron N.J."/>
            <person name="Waller R.F."/>
            <person name="Archibald J.M."/>
            <person name="Keeling P.J."/>
        </authorList>
    </citation>
    <scope>NUCLEOTIDE SEQUENCE</scope>
</reference>
<feature type="non-terminal residue" evidence="2">
    <location>
        <position position="1"/>
    </location>
</feature>
<evidence type="ECO:0000313" key="2">
    <source>
        <dbReference type="EMBL" id="AAW79387.1"/>
    </source>
</evidence>
<dbReference type="EMBL" id="AY826926">
    <property type="protein sequence ID" value="AAW79387.1"/>
    <property type="molecule type" value="mRNA"/>
</dbReference>
<feature type="transmembrane region" description="Helical" evidence="1">
    <location>
        <begin position="57"/>
        <end position="75"/>
    </location>
</feature>
<keyword evidence="1" id="KW-1133">Transmembrane helix</keyword>
<accession>Q5ENK6</accession>
<dbReference type="AlphaFoldDB" id="Q5ENK6"/>
<name>Q5ENK6_KRYTR</name>